<dbReference type="Gene3D" id="2.40.170.20">
    <property type="entry name" value="TonB-dependent receptor, beta-barrel domain"/>
    <property type="match status" value="1"/>
</dbReference>
<evidence type="ECO:0000256" key="5">
    <source>
        <dbReference type="ARBA" id="ARBA00023077"/>
    </source>
</evidence>
<dbReference type="Pfam" id="PF13715">
    <property type="entry name" value="CarbopepD_reg_2"/>
    <property type="match status" value="1"/>
</dbReference>
<dbReference type="Proteomes" id="UP001198901">
    <property type="component" value="Unassembled WGS sequence"/>
</dbReference>
<keyword evidence="7 8" id="KW-0998">Cell outer membrane</keyword>
<evidence type="ECO:0000259" key="11">
    <source>
        <dbReference type="Pfam" id="PF00593"/>
    </source>
</evidence>
<dbReference type="InterPro" id="IPR012910">
    <property type="entry name" value="Plug_dom"/>
</dbReference>
<feature type="domain" description="TonB-dependent receptor plug" evidence="12">
    <location>
        <begin position="118"/>
        <end position="221"/>
    </location>
</feature>
<dbReference type="SUPFAM" id="SSF49464">
    <property type="entry name" value="Carboxypeptidase regulatory domain-like"/>
    <property type="match status" value="1"/>
</dbReference>
<comment type="similarity">
    <text evidence="8 9">Belongs to the TonB-dependent receptor family.</text>
</comment>
<dbReference type="RefSeq" id="WP_224528385.1">
    <property type="nucleotide sequence ID" value="NZ_JAIUJR010000005.1"/>
</dbReference>
<evidence type="ECO:0000313" key="14">
    <source>
        <dbReference type="Proteomes" id="UP001198901"/>
    </source>
</evidence>
<evidence type="ECO:0000256" key="7">
    <source>
        <dbReference type="ARBA" id="ARBA00023237"/>
    </source>
</evidence>
<evidence type="ECO:0000313" key="13">
    <source>
        <dbReference type="EMBL" id="MCA0132661.1"/>
    </source>
</evidence>
<feature type="domain" description="TonB-dependent receptor-like beta-barrel" evidence="11">
    <location>
        <begin position="341"/>
        <end position="781"/>
    </location>
</feature>
<dbReference type="PROSITE" id="PS52016">
    <property type="entry name" value="TONB_DEPENDENT_REC_3"/>
    <property type="match status" value="1"/>
</dbReference>
<name>A0ABS7XRL8_9FLAO</name>
<evidence type="ECO:0000256" key="10">
    <source>
        <dbReference type="SAM" id="SignalP"/>
    </source>
</evidence>
<evidence type="ECO:0000256" key="9">
    <source>
        <dbReference type="RuleBase" id="RU003357"/>
    </source>
</evidence>
<keyword evidence="10" id="KW-0732">Signal</keyword>
<evidence type="ECO:0000256" key="3">
    <source>
        <dbReference type="ARBA" id="ARBA00022452"/>
    </source>
</evidence>
<organism evidence="13 14">
    <name type="scientific">Winogradskyella alexanderae</name>
    <dbReference type="NCBI Taxonomy" id="2877123"/>
    <lineage>
        <taxon>Bacteria</taxon>
        <taxon>Pseudomonadati</taxon>
        <taxon>Bacteroidota</taxon>
        <taxon>Flavobacteriia</taxon>
        <taxon>Flavobacteriales</taxon>
        <taxon>Flavobacteriaceae</taxon>
        <taxon>Winogradskyella</taxon>
    </lineage>
</organism>
<proteinExistence type="inferred from homology"/>
<feature type="chain" id="PRO_5045797181" evidence="10">
    <location>
        <begin position="21"/>
        <end position="812"/>
    </location>
</feature>
<dbReference type="PANTHER" id="PTHR30069">
    <property type="entry name" value="TONB-DEPENDENT OUTER MEMBRANE RECEPTOR"/>
    <property type="match status" value="1"/>
</dbReference>
<dbReference type="InterPro" id="IPR037066">
    <property type="entry name" value="Plug_dom_sf"/>
</dbReference>
<dbReference type="InterPro" id="IPR008969">
    <property type="entry name" value="CarboxyPept-like_regulatory"/>
</dbReference>
<reference evidence="14" key="1">
    <citation type="submission" date="2023-07" db="EMBL/GenBank/DDBJ databases">
        <authorList>
            <person name="Yue Y."/>
        </authorList>
    </citation>
    <scope>NUCLEOTIDE SEQUENCE [LARGE SCALE GENOMIC DNA]</scope>
    <source>
        <strain evidence="14">D23</strain>
    </source>
</reference>
<dbReference type="EMBL" id="JAIUJR010000005">
    <property type="protein sequence ID" value="MCA0132661.1"/>
    <property type="molecule type" value="Genomic_DNA"/>
</dbReference>
<keyword evidence="14" id="KW-1185">Reference proteome</keyword>
<sequence>MKYYSLIVLFSFCSFSIAQKCDAVFLGELKDFHDNTPLNGATIFIRSLNKYTSSDINGKFKIENLCNGELTLVITHLACETKTVTYNITGDMFQSIALEHHIEALNEVSVKAVVDKKETKTAQETIIKSGTLRRYSNLSIGDALKEVPGVSSINTGNTIVKPIINGLYGSRLLILNNNVRLQDQEWGVEHAPNIDINSANRISVIKGSGALAYGGDAVGGVIVINPARTILKDSLFGKTIVSGQTNSRGLSVSTILNKSFSSGWFANIQGSLKRNGDFEAPDYMLTNTGLRSNGITLQGGKKTFESGFEVFYSYLFNEIGILRSSHIGNISDLVNAINSQKPQVIDDFGYDINAPKQEVTHHLFKATYYKRFKNFGKINLQYDYQNNQRFEFDIRVGDDRDKPALDLNLQTHTLLADVQLDADLNRKTNFGLMGRYQDNFANPDTGIRRLIPDYDKYDFGAYLTSEWILNETFTLDAGLRYDFNRIDSKKFYRTSRWEERGYDNDFQDIIIASVYGTDIVYGVIDPDASDYLTNPVFNFHNFSASAGVRYNLNENSYLLGNYSLSSRPPNVSELFSDGLHHSAARIELGDLRLDQEISNRIALSYKLEQSNFDLLIEGYYNRISDFIYLRPTGVEQTIRGAFPVWEFQQTQAELFGIDVASNLNFNDNFTWRNKSSYIKGNDLSLGIDLIDMPAFNTINTLSYRNEKWNNFSANLTSEWVFEQKDFPDFNFEAFVPTTNETVLVDISTPPPAYHLLHFYSDVSFNISAKTNMNISLNINNVFNINYRAYLNRLRYFADDLGRNITLQLQINY</sequence>
<keyword evidence="4 8" id="KW-0812">Transmembrane</keyword>
<dbReference type="Gene3D" id="2.170.130.10">
    <property type="entry name" value="TonB-dependent receptor, plug domain"/>
    <property type="match status" value="1"/>
</dbReference>
<dbReference type="InterPro" id="IPR036942">
    <property type="entry name" value="Beta-barrel_TonB_sf"/>
</dbReference>
<comment type="caution">
    <text evidence="13">The sequence shown here is derived from an EMBL/GenBank/DDBJ whole genome shotgun (WGS) entry which is preliminary data.</text>
</comment>
<accession>A0ABS7XRL8</accession>
<keyword evidence="3 8" id="KW-1134">Transmembrane beta strand</keyword>
<evidence type="ECO:0000256" key="1">
    <source>
        <dbReference type="ARBA" id="ARBA00004571"/>
    </source>
</evidence>
<dbReference type="InterPro" id="IPR000531">
    <property type="entry name" value="Beta-barrel_TonB"/>
</dbReference>
<dbReference type="Pfam" id="PF00593">
    <property type="entry name" value="TonB_dep_Rec_b-barrel"/>
    <property type="match status" value="1"/>
</dbReference>
<dbReference type="InterPro" id="IPR039426">
    <property type="entry name" value="TonB-dep_rcpt-like"/>
</dbReference>
<evidence type="ECO:0000259" key="12">
    <source>
        <dbReference type="Pfam" id="PF07715"/>
    </source>
</evidence>
<evidence type="ECO:0000256" key="4">
    <source>
        <dbReference type="ARBA" id="ARBA00022692"/>
    </source>
</evidence>
<keyword evidence="13" id="KW-0675">Receptor</keyword>
<gene>
    <name evidence="13" type="ORF">LBU54_08710</name>
</gene>
<comment type="subcellular location">
    <subcellularLocation>
        <location evidence="1 8">Cell outer membrane</location>
        <topology evidence="1 8">Multi-pass membrane protein</topology>
    </subcellularLocation>
</comment>
<keyword evidence="5 9" id="KW-0798">TonB box</keyword>
<dbReference type="SUPFAM" id="SSF56935">
    <property type="entry name" value="Porins"/>
    <property type="match status" value="1"/>
</dbReference>
<evidence type="ECO:0000256" key="2">
    <source>
        <dbReference type="ARBA" id="ARBA00022448"/>
    </source>
</evidence>
<evidence type="ECO:0000256" key="8">
    <source>
        <dbReference type="PROSITE-ProRule" id="PRU01360"/>
    </source>
</evidence>
<feature type="signal peptide" evidence="10">
    <location>
        <begin position="1"/>
        <end position="20"/>
    </location>
</feature>
<keyword evidence="2 8" id="KW-0813">Transport</keyword>
<keyword evidence="6 8" id="KW-0472">Membrane</keyword>
<evidence type="ECO:0000256" key="6">
    <source>
        <dbReference type="ARBA" id="ARBA00023136"/>
    </source>
</evidence>
<protein>
    <submittedName>
        <fullName evidence="13">TonB-dependent receptor</fullName>
    </submittedName>
</protein>
<dbReference type="Pfam" id="PF07715">
    <property type="entry name" value="Plug"/>
    <property type="match status" value="1"/>
</dbReference>
<dbReference type="PANTHER" id="PTHR30069:SF40">
    <property type="entry name" value="TONB-DEPENDENT RECEPTOR NMB0964-RELATED"/>
    <property type="match status" value="1"/>
</dbReference>